<dbReference type="GO" id="GO:0012505">
    <property type="term" value="C:endomembrane system"/>
    <property type="evidence" value="ECO:0007669"/>
    <property type="project" value="UniProtKB-SubCell"/>
</dbReference>
<feature type="transmembrane region" description="Helical" evidence="6">
    <location>
        <begin position="86"/>
        <end position="119"/>
    </location>
</feature>
<evidence type="ECO:0000256" key="1">
    <source>
        <dbReference type="ARBA" id="ARBA00004127"/>
    </source>
</evidence>
<proteinExistence type="inferred from homology"/>
<dbReference type="SMART" id="SM01077">
    <property type="entry name" value="Cg6151-P"/>
    <property type="match status" value="1"/>
</dbReference>
<organism evidence="7 8">
    <name type="scientific">Paragonimus westermani</name>
    <dbReference type="NCBI Taxonomy" id="34504"/>
    <lineage>
        <taxon>Eukaryota</taxon>
        <taxon>Metazoa</taxon>
        <taxon>Spiralia</taxon>
        <taxon>Lophotrochozoa</taxon>
        <taxon>Platyhelminthes</taxon>
        <taxon>Trematoda</taxon>
        <taxon>Digenea</taxon>
        <taxon>Plagiorchiida</taxon>
        <taxon>Troglotremata</taxon>
        <taxon>Troglotrematidae</taxon>
        <taxon>Paragonimus</taxon>
    </lineage>
</organism>
<evidence type="ECO:0008006" key="9">
    <source>
        <dbReference type="Google" id="ProtNLM"/>
    </source>
</evidence>
<accession>A0A8T0CZP2</accession>
<dbReference type="OrthoDB" id="9934994at2759"/>
<sequence length="205" mass="21397">MSEQSPWYLRYAPKAIGVFTSVLCLACGIASLISISVGCIIAGVLLIVISVVVMTLEAPFCCAMIPQLHKVSEFTEKRSALQRVIFYAICTILPVCMCFGLSTIFAALALGGSCAFYIWMLVRDRRAQRQSGSTGGVVIGTGPPSTMTTTELGHSQPAHPGYGESPGFQGQLLEKATVGAVRGMMGSGGGGDYPGAPGGANYAAY</sequence>
<dbReference type="GO" id="GO:0016192">
    <property type="term" value="P:vesicle-mediated transport"/>
    <property type="evidence" value="ECO:0007669"/>
    <property type="project" value="TreeGrafter"/>
</dbReference>
<dbReference type="PANTHER" id="PTHR13314:SF2">
    <property type="entry name" value="CALCIUM CHANNEL FLOWER HOMOLOG"/>
    <property type="match status" value="1"/>
</dbReference>
<comment type="similarity">
    <text evidence="2">Belongs to the calcium channel flower family.</text>
</comment>
<dbReference type="PANTHER" id="PTHR13314">
    <property type="entry name" value="CALCIUM CHANNEL FLOWER HOMOLOG"/>
    <property type="match status" value="1"/>
</dbReference>
<protein>
    <recommendedName>
        <fullName evidence="9">Calcium channel flower</fullName>
    </recommendedName>
</protein>
<dbReference type="Proteomes" id="UP000699462">
    <property type="component" value="Unassembled WGS sequence"/>
</dbReference>
<dbReference type="AlphaFoldDB" id="A0A8T0CZP2"/>
<comment type="caution">
    <text evidence="7">The sequence shown here is derived from an EMBL/GenBank/DDBJ whole genome shotgun (WGS) entry which is preliminary data.</text>
</comment>
<feature type="transmembrane region" description="Helical" evidence="6">
    <location>
        <begin position="40"/>
        <end position="66"/>
    </location>
</feature>
<evidence type="ECO:0000256" key="5">
    <source>
        <dbReference type="ARBA" id="ARBA00023136"/>
    </source>
</evidence>
<dbReference type="Pfam" id="PF10233">
    <property type="entry name" value="Cg6151-P"/>
    <property type="match status" value="1"/>
</dbReference>
<evidence type="ECO:0000256" key="6">
    <source>
        <dbReference type="SAM" id="Phobius"/>
    </source>
</evidence>
<keyword evidence="3 6" id="KW-0812">Transmembrane</keyword>
<feature type="transmembrane region" description="Helical" evidence="6">
    <location>
        <begin position="15"/>
        <end position="33"/>
    </location>
</feature>
<keyword evidence="8" id="KW-1185">Reference proteome</keyword>
<evidence type="ECO:0000256" key="4">
    <source>
        <dbReference type="ARBA" id="ARBA00022989"/>
    </source>
</evidence>
<dbReference type="GO" id="GO:0016020">
    <property type="term" value="C:membrane"/>
    <property type="evidence" value="ECO:0007669"/>
    <property type="project" value="InterPro"/>
</dbReference>
<evidence type="ECO:0000256" key="3">
    <source>
        <dbReference type="ARBA" id="ARBA00022692"/>
    </source>
</evidence>
<dbReference type="InterPro" id="IPR019365">
    <property type="entry name" value="TVP18/Ca-channel_flower"/>
</dbReference>
<dbReference type="EMBL" id="JTDF01022130">
    <property type="protein sequence ID" value="KAF8560922.1"/>
    <property type="molecule type" value="Genomic_DNA"/>
</dbReference>
<reference evidence="7 8" key="1">
    <citation type="submission" date="2019-07" db="EMBL/GenBank/DDBJ databases">
        <title>Annotation for the trematode Paragonimus westermani.</title>
        <authorList>
            <person name="Choi Y.-J."/>
        </authorList>
    </citation>
    <scope>NUCLEOTIDE SEQUENCE [LARGE SCALE GENOMIC DNA]</scope>
    <source>
        <strain evidence="7">180907_Pwestermani</strain>
    </source>
</reference>
<evidence type="ECO:0000256" key="2">
    <source>
        <dbReference type="ARBA" id="ARBA00010023"/>
    </source>
</evidence>
<evidence type="ECO:0000313" key="8">
    <source>
        <dbReference type="Proteomes" id="UP000699462"/>
    </source>
</evidence>
<evidence type="ECO:0000313" key="7">
    <source>
        <dbReference type="EMBL" id="KAF8560922.1"/>
    </source>
</evidence>
<keyword evidence="4 6" id="KW-1133">Transmembrane helix</keyword>
<comment type="subcellular location">
    <subcellularLocation>
        <location evidence="1">Endomembrane system</location>
        <topology evidence="1">Multi-pass membrane protein</topology>
    </subcellularLocation>
</comment>
<name>A0A8T0CZP2_9TREM</name>
<keyword evidence="5 6" id="KW-0472">Membrane</keyword>
<gene>
    <name evidence="7" type="ORF">P879_09796</name>
</gene>